<feature type="signal peptide" evidence="7">
    <location>
        <begin position="1"/>
        <end position="17"/>
    </location>
</feature>
<organism evidence="8 9">
    <name type="scientific">Moniliophthora roreri</name>
    <name type="common">Frosty pod rot fungus</name>
    <name type="synonym">Monilia roreri</name>
    <dbReference type="NCBI Taxonomy" id="221103"/>
    <lineage>
        <taxon>Eukaryota</taxon>
        <taxon>Fungi</taxon>
        <taxon>Dikarya</taxon>
        <taxon>Basidiomycota</taxon>
        <taxon>Agaricomycotina</taxon>
        <taxon>Agaricomycetes</taxon>
        <taxon>Agaricomycetidae</taxon>
        <taxon>Agaricales</taxon>
        <taxon>Marasmiineae</taxon>
        <taxon>Marasmiaceae</taxon>
        <taxon>Moniliophthora</taxon>
    </lineage>
</organism>
<dbReference type="eggNOG" id="ENOG502ST8F">
    <property type="taxonomic scope" value="Eukaryota"/>
</dbReference>
<dbReference type="AlphaFoldDB" id="A0A0W0FBJ6"/>
<evidence type="ECO:0000256" key="7">
    <source>
        <dbReference type="RuleBase" id="RU365009"/>
    </source>
</evidence>
<dbReference type="CDD" id="cd23507">
    <property type="entry name" value="hydrophobin_I"/>
    <property type="match status" value="1"/>
</dbReference>
<comment type="subcellular location">
    <subcellularLocation>
        <location evidence="1 7">Secreted</location>
        <location evidence="1 7">Cell wall</location>
    </subcellularLocation>
</comment>
<dbReference type="InterPro" id="IPR001338">
    <property type="entry name" value="Class_I_Hydrophobin"/>
</dbReference>
<evidence type="ECO:0000313" key="8">
    <source>
        <dbReference type="EMBL" id="KTB33637.1"/>
    </source>
</evidence>
<reference evidence="8 9" key="1">
    <citation type="submission" date="2015-12" db="EMBL/GenBank/DDBJ databases">
        <title>Draft genome sequence of Moniliophthora roreri, the causal agent of frosty pod rot of cacao.</title>
        <authorList>
            <person name="Aime M.C."/>
            <person name="Diaz-Valderrama J.R."/>
            <person name="Kijpornyongpan T."/>
            <person name="Phillips-Mora W."/>
        </authorList>
    </citation>
    <scope>NUCLEOTIDE SEQUENCE [LARGE SCALE GENOMIC DNA]</scope>
    <source>
        <strain evidence="8 9">MCA 2952</strain>
    </source>
</reference>
<evidence type="ECO:0000256" key="6">
    <source>
        <dbReference type="ARBA" id="ARBA00093546"/>
    </source>
</evidence>
<accession>A0A0W0FBJ6</accession>
<gene>
    <name evidence="8" type="ORF">WG66_13787</name>
</gene>
<dbReference type="Pfam" id="PF01185">
    <property type="entry name" value="Hydrophobin"/>
    <property type="match status" value="1"/>
</dbReference>
<dbReference type="SMART" id="SM00075">
    <property type="entry name" value="HYDRO"/>
    <property type="match status" value="1"/>
</dbReference>
<comment type="caution">
    <text evidence="8">The sequence shown here is derived from an EMBL/GenBank/DDBJ whole genome shotgun (WGS) entry which is preliminary data.</text>
</comment>
<proteinExistence type="inferred from homology"/>
<keyword evidence="4 7" id="KW-0964">Secreted</keyword>
<keyword evidence="7" id="KW-0732">Signal</keyword>
<keyword evidence="3 7" id="KW-0134">Cell wall</keyword>
<protein>
    <recommendedName>
        <fullName evidence="7">Hydrophobin</fullName>
    </recommendedName>
</protein>
<dbReference type="EMBL" id="LATX01002151">
    <property type="protein sequence ID" value="KTB33637.1"/>
    <property type="molecule type" value="Genomic_DNA"/>
</dbReference>
<dbReference type="GO" id="GO:0005199">
    <property type="term" value="F:structural constituent of cell wall"/>
    <property type="evidence" value="ECO:0007669"/>
    <property type="project" value="InterPro"/>
</dbReference>
<evidence type="ECO:0000256" key="1">
    <source>
        <dbReference type="ARBA" id="ARBA00004191"/>
    </source>
</evidence>
<evidence type="ECO:0000256" key="2">
    <source>
        <dbReference type="ARBA" id="ARBA00010446"/>
    </source>
</evidence>
<name>A0A0W0FBJ6_MONRR</name>
<comment type="similarity">
    <text evidence="2 7">Belongs to the fungal hydrophobin family.</text>
</comment>
<evidence type="ECO:0000313" key="9">
    <source>
        <dbReference type="Proteomes" id="UP000054988"/>
    </source>
</evidence>
<feature type="chain" id="PRO_5013987551" description="Hydrophobin" evidence="7">
    <location>
        <begin position="18"/>
        <end position="106"/>
    </location>
</feature>
<evidence type="ECO:0000256" key="3">
    <source>
        <dbReference type="ARBA" id="ARBA00022512"/>
    </source>
</evidence>
<keyword evidence="5 7" id="KW-1015">Disulfide bond</keyword>
<evidence type="ECO:0000256" key="5">
    <source>
        <dbReference type="ARBA" id="ARBA00023157"/>
    </source>
</evidence>
<comment type="subunit">
    <text evidence="6">Self-assembles to form functional amyloid fibrils called rodlets. Self-assembly into fibrillar rodlets occurs spontaneously at hydrophobic:hydrophilic interfaces and the rodlets further associate laterally to form amphipathic monolayers.</text>
</comment>
<dbReference type="Proteomes" id="UP000054988">
    <property type="component" value="Unassembled WGS sequence"/>
</dbReference>
<evidence type="ECO:0000256" key="4">
    <source>
        <dbReference type="ARBA" id="ARBA00022525"/>
    </source>
</evidence>
<sequence length="106" mass="10555">MQYKLLTVASIATLAAATGIPASQCISGPVQCCNLVERADGPTAAALLALLGIVVQDSSILVGITCFPITIIGVGSASCTAQPVCCQDNSHNGIVAVGCVPVDLSL</sequence>
<dbReference type="GO" id="GO:0009277">
    <property type="term" value="C:fungal-type cell wall"/>
    <property type="evidence" value="ECO:0007669"/>
    <property type="project" value="InterPro"/>
</dbReference>